<protein>
    <recommendedName>
        <fullName evidence="4 7">Phosphate-binding protein PstS</fullName>
    </recommendedName>
</protein>
<evidence type="ECO:0000256" key="1">
    <source>
        <dbReference type="ARBA" id="ARBA00002841"/>
    </source>
</evidence>
<feature type="signal peptide" evidence="8">
    <location>
        <begin position="1"/>
        <end position="30"/>
    </location>
</feature>
<evidence type="ECO:0000259" key="9">
    <source>
        <dbReference type="Pfam" id="PF12849"/>
    </source>
</evidence>
<proteinExistence type="inferred from homology"/>
<feature type="chain" id="PRO_5002008863" description="Phosphate-binding protein PstS" evidence="8">
    <location>
        <begin position="31"/>
        <end position="351"/>
    </location>
</feature>
<dbReference type="GO" id="GO:0042301">
    <property type="term" value="F:phosphate ion binding"/>
    <property type="evidence" value="ECO:0007669"/>
    <property type="project" value="InterPro"/>
</dbReference>
<keyword evidence="5 7" id="KW-0813">Transport</keyword>
<evidence type="ECO:0000256" key="3">
    <source>
        <dbReference type="ARBA" id="ARBA00011529"/>
    </source>
</evidence>
<reference evidence="10 11" key="1">
    <citation type="submission" date="2014-11" db="EMBL/GenBank/DDBJ databases">
        <title>Draft genome sequence of Chelonobacter oris 1662T, associated with respiratory disease in Hermann's Tortoises.</title>
        <authorList>
            <person name="Kudirkiene E."/>
            <person name="Hansen M.J."/>
            <person name="Bojesen A.M."/>
        </authorList>
    </citation>
    <scope>NUCLEOTIDE SEQUENCE [LARGE SCALE GENOMIC DNA]</scope>
    <source>
        <strain evidence="10 11">1662</strain>
    </source>
</reference>
<evidence type="ECO:0000256" key="8">
    <source>
        <dbReference type="SAM" id="SignalP"/>
    </source>
</evidence>
<name>A0A0A3AU81_9PAST</name>
<evidence type="ECO:0000256" key="6">
    <source>
        <dbReference type="ARBA" id="ARBA00022592"/>
    </source>
</evidence>
<dbReference type="Pfam" id="PF12849">
    <property type="entry name" value="PBP_like_2"/>
    <property type="match status" value="1"/>
</dbReference>
<dbReference type="OrthoDB" id="9801510at2"/>
<dbReference type="EMBL" id="JSUM01000006">
    <property type="protein sequence ID" value="KGQ70610.1"/>
    <property type="molecule type" value="Genomic_DNA"/>
</dbReference>
<organism evidence="10 11">
    <name type="scientific">Chelonobacter oris</name>
    <dbReference type="NCBI Taxonomy" id="505317"/>
    <lineage>
        <taxon>Bacteria</taxon>
        <taxon>Pseudomonadati</taxon>
        <taxon>Pseudomonadota</taxon>
        <taxon>Gammaproteobacteria</taxon>
        <taxon>Pasteurellales</taxon>
        <taxon>Pasteurellaceae</taxon>
        <taxon>Chelonobacter</taxon>
    </lineage>
</organism>
<dbReference type="PANTHER" id="PTHR42996">
    <property type="entry name" value="PHOSPHATE-BINDING PROTEIN PSTS"/>
    <property type="match status" value="1"/>
</dbReference>
<feature type="domain" description="PBP" evidence="9">
    <location>
        <begin position="29"/>
        <end position="311"/>
    </location>
</feature>
<evidence type="ECO:0000256" key="5">
    <source>
        <dbReference type="ARBA" id="ARBA00022448"/>
    </source>
</evidence>
<dbReference type="Gene3D" id="3.40.190.10">
    <property type="entry name" value="Periplasmic binding protein-like II"/>
    <property type="match status" value="2"/>
</dbReference>
<dbReference type="Proteomes" id="UP000030380">
    <property type="component" value="Unassembled WGS sequence"/>
</dbReference>
<dbReference type="InterPro" id="IPR024370">
    <property type="entry name" value="PBP_domain"/>
</dbReference>
<dbReference type="AlphaFoldDB" id="A0A0A3AU81"/>
<gene>
    <name evidence="10" type="ORF">OA57_04275</name>
</gene>
<dbReference type="RefSeq" id="WP_034613956.1">
    <property type="nucleotide sequence ID" value="NZ_JSUM01000006.1"/>
</dbReference>
<dbReference type="InterPro" id="IPR005673">
    <property type="entry name" value="ABC_phos-bd_PstS"/>
</dbReference>
<sequence>MKVIKNKFVRTSLFTLMGSAMVLAANSAVAVDITGAGASFPAPIYAKWADTYQKETGNRVNYQSIGSSGGKKQIIAKTVDFGATDAPMKDKELTKENLFQFPTVIGGVVLAVHLDGIQSGELVLDGNTVADIYLGKVKKWNDDAIKKLNPDLNLPNKDIAVIRRADGSGTTFVFTSYLSKVSTEWKEKIGSGSTVQWASGSFGGKGNEGVSASIQQLDGAIGYVEYAYAKQNNLPYASLISADGEVVRPSSESFSNAAAGADWNASFAQDLTQQKGANAWPITSTTFILVEKQPGNAEHAKETLKFFEWALDKGGDEALALDYAVLPTSVVDTVKSAWKSNIADKDGKAVY</sequence>
<keyword evidence="6 7" id="KW-0592">Phosphate transport</keyword>
<dbReference type="NCBIfam" id="NF008171">
    <property type="entry name" value="PRK10918.1"/>
    <property type="match status" value="1"/>
</dbReference>
<evidence type="ECO:0000313" key="11">
    <source>
        <dbReference type="Proteomes" id="UP000030380"/>
    </source>
</evidence>
<dbReference type="NCBIfam" id="TIGR00975">
    <property type="entry name" value="3a0107s03"/>
    <property type="match status" value="1"/>
</dbReference>
<dbReference type="SUPFAM" id="SSF53850">
    <property type="entry name" value="Periplasmic binding protein-like II"/>
    <property type="match status" value="1"/>
</dbReference>
<accession>A0A0A3AU81</accession>
<comment type="function">
    <text evidence="1 7">Part of the ABC transporter complex PstSACB involved in phosphate import.</text>
</comment>
<dbReference type="GO" id="GO:0035435">
    <property type="term" value="P:phosphate ion transmembrane transport"/>
    <property type="evidence" value="ECO:0007669"/>
    <property type="project" value="InterPro"/>
</dbReference>
<keyword evidence="8" id="KW-0732">Signal</keyword>
<evidence type="ECO:0000256" key="2">
    <source>
        <dbReference type="ARBA" id="ARBA00008725"/>
    </source>
</evidence>
<comment type="subunit">
    <text evidence="3 7">The complex is composed of two ATP-binding proteins (PstB), two transmembrane proteins (PstC and PstA) and a solute-binding protein (PstS).</text>
</comment>
<keyword evidence="11" id="KW-1185">Reference proteome</keyword>
<dbReference type="PANTHER" id="PTHR42996:SF1">
    <property type="entry name" value="PHOSPHATE-BINDING PROTEIN PSTS"/>
    <property type="match status" value="1"/>
</dbReference>
<dbReference type="GO" id="GO:0043190">
    <property type="term" value="C:ATP-binding cassette (ABC) transporter complex"/>
    <property type="evidence" value="ECO:0007669"/>
    <property type="project" value="InterPro"/>
</dbReference>
<dbReference type="PIRSF" id="PIRSF002756">
    <property type="entry name" value="PstS"/>
    <property type="match status" value="1"/>
</dbReference>
<evidence type="ECO:0000256" key="7">
    <source>
        <dbReference type="PIRNR" id="PIRNR002756"/>
    </source>
</evidence>
<comment type="caution">
    <text evidence="10">The sequence shown here is derived from an EMBL/GenBank/DDBJ whole genome shotgun (WGS) entry which is preliminary data.</text>
</comment>
<dbReference type="CDD" id="cd13565">
    <property type="entry name" value="PBP2_PstS"/>
    <property type="match status" value="1"/>
</dbReference>
<dbReference type="InterPro" id="IPR050962">
    <property type="entry name" value="Phosphate-bind_PstS"/>
</dbReference>
<evidence type="ECO:0000256" key="4">
    <source>
        <dbReference type="ARBA" id="ARBA00021889"/>
    </source>
</evidence>
<evidence type="ECO:0000313" key="10">
    <source>
        <dbReference type="EMBL" id="KGQ70610.1"/>
    </source>
</evidence>
<comment type="similarity">
    <text evidence="2 7">Belongs to the PstS family.</text>
</comment>
<dbReference type="STRING" id="505317.OA57_04275"/>